<dbReference type="OMA" id="YGPPKAN"/>
<feature type="domain" description="J" evidence="2">
    <location>
        <begin position="9"/>
        <end position="75"/>
    </location>
</feature>
<dbReference type="OrthoDB" id="10250354at2759"/>
<feature type="compositionally biased region" description="Polar residues" evidence="1">
    <location>
        <begin position="941"/>
        <end position="959"/>
    </location>
</feature>
<feature type="compositionally biased region" description="Polar residues" evidence="1">
    <location>
        <begin position="904"/>
        <end position="920"/>
    </location>
</feature>
<dbReference type="Pfam" id="PF00226">
    <property type="entry name" value="DnaJ"/>
    <property type="match status" value="1"/>
</dbReference>
<evidence type="ECO:0000259" key="2">
    <source>
        <dbReference type="PROSITE" id="PS50076"/>
    </source>
</evidence>
<feature type="compositionally biased region" description="Polar residues" evidence="1">
    <location>
        <begin position="472"/>
        <end position="485"/>
    </location>
</feature>
<dbReference type="GeneID" id="19904292"/>
<dbReference type="InterPro" id="IPR001623">
    <property type="entry name" value="DnaJ_domain"/>
</dbReference>
<organism evidence="3 4">
    <name type="scientific">Coniosporium apollinis (strain CBS 100218)</name>
    <name type="common">Rock-inhabiting black yeast</name>
    <dbReference type="NCBI Taxonomy" id="1168221"/>
    <lineage>
        <taxon>Eukaryota</taxon>
        <taxon>Fungi</taxon>
        <taxon>Dikarya</taxon>
        <taxon>Ascomycota</taxon>
        <taxon>Pezizomycotina</taxon>
        <taxon>Dothideomycetes</taxon>
        <taxon>Dothideomycetes incertae sedis</taxon>
        <taxon>Coniosporium</taxon>
    </lineage>
</organism>
<dbReference type="STRING" id="1168221.R7Z0M5"/>
<feature type="compositionally biased region" description="Basic and acidic residues" evidence="1">
    <location>
        <begin position="279"/>
        <end position="293"/>
    </location>
</feature>
<feature type="compositionally biased region" description="Polar residues" evidence="1">
    <location>
        <begin position="650"/>
        <end position="666"/>
    </location>
</feature>
<proteinExistence type="predicted"/>
<dbReference type="InterPro" id="IPR051964">
    <property type="entry name" value="Chaperone_stress_response"/>
</dbReference>
<dbReference type="SUPFAM" id="SSF46565">
    <property type="entry name" value="Chaperone J-domain"/>
    <property type="match status" value="1"/>
</dbReference>
<feature type="compositionally biased region" description="Polar residues" evidence="1">
    <location>
        <begin position="122"/>
        <end position="133"/>
    </location>
</feature>
<feature type="compositionally biased region" description="Basic and acidic residues" evidence="1">
    <location>
        <begin position="328"/>
        <end position="340"/>
    </location>
</feature>
<feature type="compositionally biased region" description="Polar residues" evidence="1">
    <location>
        <begin position="733"/>
        <end position="744"/>
    </location>
</feature>
<feature type="region of interest" description="Disordered" evidence="1">
    <location>
        <begin position="941"/>
        <end position="983"/>
    </location>
</feature>
<dbReference type="EMBL" id="JH767588">
    <property type="protein sequence ID" value="EON67613.1"/>
    <property type="molecule type" value="Genomic_DNA"/>
</dbReference>
<dbReference type="RefSeq" id="XP_007782930.1">
    <property type="nucleotide sequence ID" value="XM_007784740.1"/>
</dbReference>
<name>R7Z0M5_CONA1</name>
<feature type="compositionally biased region" description="Basic and acidic residues" evidence="1">
    <location>
        <begin position="144"/>
        <end position="153"/>
    </location>
</feature>
<dbReference type="PANTHER" id="PTHR44029">
    <property type="entry name" value="DNAJ HOMOLOG SUBFAMILY C MEMBER 21"/>
    <property type="match status" value="1"/>
</dbReference>
<feature type="region of interest" description="Disordered" evidence="1">
    <location>
        <begin position="762"/>
        <end position="920"/>
    </location>
</feature>
<feature type="compositionally biased region" description="Polar residues" evidence="1">
    <location>
        <begin position="793"/>
        <end position="810"/>
    </location>
</feature>
<feature type="compositionally biased region" description="Low complexity" evidence="1">
    <location>
        <begin position="108"/>
        <end position="118"/>
    </location>
</feature>
<keyword evidence="4" id="KW-1185">Reference proteome</keyword>
<feature type="compositionally biased region" description="Low complexity" evidence="1">
    <location>
        <begin position="455"/>
        <end position="470"/>
    </location>
</feature>
<dbReference type="eggNOG" id="KOG0714">
    <property type="taxonomic scope" value="Eukaryota"/>
</dbReference>
<accession>R7Z0M5</accession>
<evidence type="ECO:0000256" key="1">
    <source>
        <dbReference type="SAM" id="MobiDB-lite"/>
    </source>
</evidence>
<dbReference type="PROSITE" id="PS00636">
    <property type="entry name" value="DNAJ_1"/>
    <property type="match status" value="1"/>
</dbReference>
<feature type="region of interest" description="Disordered" evidence="1">
    <location>
        <begin position="650"/>
        <end position="746"/>
    </location>
</feature>
<feature type="region of interest" description="Disordered" evidence="1">
    <location>
        <begin position="578"/>
        <end position="598"/>
    </location>
</feature>
<dbReference type="PROSITE" id="PS50076">
    <property type="entry name" value="DNAJ_2"/>
    <property type="match status" value="1"/>
</dbReference>
<dbReference type="InterPro" id="IPR036869">
    <property type="entry name" value="J_dom_sf"/>
</dbReference>
<feature type="compositionally biased region" description="Polar residues" evidence="1">
    <location>
        <begin position="239"/>
        <end position="249"/>
    </location>
</feature>
<feature type="compositionally biased region" description="Pro residues" evidence="1">
    <location>
        <begin position="856"/>
        <end position="866"/>
    </location>
</feature>
<feature type="compositionally biased region" description="Pro residues" evidence="1">
    <location>
        <begin position="967"/>
        <end position="979"/>
    </location>
</feature>
<dbReference type="AlphaFoldDB" id="R7Z0M5"/>
<dbReference type="Gene3D" id="1.10.287.110">
    <property type="entry name" value="DnaJ domain"/>
    <property type="match status" value="1"/>
</dbReference>
<dbReference type="PANTHER" id="PTHR44029:SF1">
    <property type="entry name" value="DNAJ HOMOLOG SUBFAMILY C MEMBER 21"/>
    <property type="match status" value="1"/>
</dbReference>
<gene>
    <name evidence="3" type="ORF">W97_06981</name>
</gene>
<dbReference type="Proteomes" id="UP000016924">
    <property type="component" value="Unassembled WGS sequence"/>
</dbReference>
<feature type="compositionally biased region" description="Pro residues" evidence="1">
    <location>
        <begin position="254"/>
        <end position="269"/>
    </location>
</feature>
<sequence>MVKADPKRNYYADLDLQPGADTEEIRKQFRKLALIYHPDRNPGREAECVPKFQAIQAAHEVLGDPAERHKYDAERSRLNIYPNLARPNGPPRASYTANTNFPPPPRRTNPSETTPRRPAFASTPSSAGASRFTNFPRPPPSARAAREDAEAKANVRNAWQNMKPGKHAAGAGPGPGPPPPAGTARYRSASDQEDQADKGRTAWENFNTAKPGMGRSNTTRTPKKSGFDPTAEGDERQAGNASSYYTNSRYSDRPAPPPHVRPEVPPTPPRAAGAPPTARRPDPMDHLRDRLFDDVPFAEGNRDRTPYANSSGERTFLGRSASVRSSPHRPESSETPDSFRPHRHRSASPSSRARPDEQPFSPKSQVPPPFPSASSAHTRDRLSGNATKPFFRHSSSDEESDTDQRRRSGAPRPWETRPTPNEDKQYTDQTYRPKAAPAPSWQKQDHRSPPAPAYPAQNGTNGGTAAPANGMEQKSQSNMYASPFTSGHLPSPVDSSSTHFSRISMPWSKKWPFGSKKRAAGASTSPPRPPYWAIPSSVSPAKKEANSAATPAASQQAAGCSSTLLSDHSHLLSPLLKTSVTSSGAPNRPSGLPMDPIFKSEFVPTSEPLADAAGDFTLSPFECSCMANGYIISSFDFLATDNTFSPSQAQTFKSRSHESVNTTFSPSDWDGKFTGAPDYFAQPPPTARKESRARVSPTRGRTQSRAVPVPPPPPRSTEDLNSKSGLRPPMNGAVNSPYNVSSDSLPGGVKFSQEEWAKTFKEPSWVYPPPKAPSPTRPSSTGRRTKTPAVRKASTSKPKSSSIPQPTSVSDAVDDFEEPNRTTSRDPEGLYATASRDSNAMDIDTESPRPSVSNSMPPPPPGPPPATLSTTTSAPATAGPRLVPVQPTRPEWRDDSASMRDSKVPTTVFSPTEPSKNTVNLTDLKSVAPFAASASGLQSTDDLASSLPFESNPSPNHPTKSFAPKELPLPQPPKAPTPPERLTQKSWADHLGYFSAYMIEWNKYNRNMLNHFEARQAAAEMLMSPVNPHHPKREGGGWLGAKGEGEKGGFKSYLQALTEDERVRMHWTVSCERHKDAVQRLGGLREKVLRAKVLPVA</sequence>
<dbReference type="GO" id="GO:0005737">
    <property type="term" value="C:cytoplasm"/>
    <property type="evidence" value="ECO:0007669"/>
    <property type="project" value="TreeGrafter"/>
</dbReference>
<feature type="compositionally biased region" description="Pro residues" evidence="1">
    <location>
        <begin position="766"/>
        <end position="776"/>
    </location>
</feature>
<feature type="compositionally biased region" description="Low complexity" evidence="1">
    <location>
        <begin position="867"/>
        <end position="880"/>
    </location>
</feature>
<dbReference type="InterPro" id="IPR018253">
    <property type="entry name" value="DnaJ_domain_CS"/>
</dbReference>
<feature type="compositionally biased region" description="Basic and acidic residues" evidence="1">
    <location>
        <begin position="890"/>
        <end position="903"/>
    </location>
</feature>
<feature type="region of interest" description="Disordered" evidence="1">
    <location>
        <begin position="81"/>
        <end position="554"/>
    </location>
</feature>
<evidence type="ECO:0000313" key="4">
    <source>
        <dbReference type="Proteomes" id="UP000016924"/>
    </source>
</evidence>
<evidence type="ECO:0000313" key="3">
    <source>
        <dbReference type="EMBL" id="EON67613.1"/>
    </source>
</evidence>
<dbReference type="SMART" id="SM00271">
    <property type="entry name" value="DnaJ"/>
    <property type="match status" value="1"/>
</dbReference>
<dbReference type="HOGENOM" id="CLU_006836_1_0_1"/>
<dbReference type="CDD" id="cd06257">
    <property type="entry name" value="DnaJ"/>
    <property type="match status" value="1"/>
</dbReference>
<protein>
    <recommendedName>
        <fullName evidence="2">J domain-containing protein</fullName>
    </recommendedName>
</protein>
<dbReference type="PRINTS" id="PR00625">
    <property type="entry name" value="JDOMAIN"/>
</dbReference>
<reference evidence="4" key="1">
    <citation type="submission" date="2012-06" db="EMBL/GenBank/DDBJ databases">
        <title>The genome sequence of Coniosporium apollinis CBS 100218.</title>
        <authorList>
            <consortium name="The Broad Institute Genome Sequencing Platform"/>
            <person name="Cuomo C."/>
            <person name="Gorbushina A."/>
            <person name="Noack S."/>
            <person name="Walker B."/>
            <person name="Young S.K."/>
            <person name="Zeng Q."/>
            <person name="Gargeya S."/>
            <person name="Fitzgerald M."/>
            <person name="Haas B."/>
            <person name="Abouelleil A."/>
            <person name="Alvarado L."/>
            <person name="Arachchi H.M."/>
            <person name="Berlin A.M."/>
            <person name="Chapman S.B."/>
            <person name="Goldberg J."/>
            <person name="Griggs A."/>
            <person name="Gujja S."/>
            <person name="Hansen M."/>
            <person name="Howarth C."/>
            <person name="Imamovic A."/>
            <person name="Larimer J."/>
            <person name="McCowan C."/>
            <person name="Montmayeur A."/>
            <person name="Murphy C."/>
            <person name="Neiman D."/>
            <person name="Pearson M."/>
            <person name="Priest M."/>
            <person name="Roberts A."/>
            <person name="Saif S."/>
            <person name="Shea T."/>
            <person name="Sisk P."/>
            <person name="Sykes S."/>
            <person name="Wortman J."/>
            <person name="Nusbaum C."/>
            <person name="Birren B."/>
        </authorList>
    </citation>
    <scope>NUCLEOTIDE SEQUENCE [LARGE SCALE GENOMIC DNA]</scope>
    <source>
        <strain evidence="4">CBS 100218</strain>
    </source>
</reference>
<feature type="compositionally biased region" description="Basic and acidic residues" evidence="1">
    <location>
        <begin position="818"/>
        <end position="828"/>
    </location>
</feature>